<dbReference type="PANTHER" id="PTHR11319:SF35">
    <property type="entry name" value="OUTER MEMBRANE PROTEIN PMPC-RELATED"/>
    <property type="match status" value="1"/>
</dbReference>
<keyword evidence="1" id="KW-0812">Transmembrane</keyword>
<keyword evidence="1" id="KW-0472">Membrane</keyword>
<reference evidence="2" key="1">
    <citation type="journal article" date="2006" name="PLoS Biol.">
        <title>Macronuclear genome sequence of the ciliate Tetrahymena thermophila, a model eukaryote.</title>
        <authorList>
            <person name="Eisen J.A."/>
            <person name="Coyne R.S."/>
            <person name="Wu M."/>
            <person name="Wu D."/>
            <person name="Thiagarajan M."/>
            <person name="Wortman J.R."/>
            <person name="Badger J.H."/>
            <person name="Ren Q."/>
            <person name="Amedeo P."/>
            <person name="Jones K.M."/>
            <person name="Tallon L.J."/>
            <person name="Delcher A.L."/>
            <person name="Salzberg S.L."/>
            <person name="Silva J.C."/>
            <person name="Haas B.J."/>
            <person name="Majoros W.H."/>
            <person name="Farzad M."/>
            <person name="Carlton J.M."/>
            <person name="Smith R.K. Jr."/>
            <person name="Garg J."/>
            <person name="Pearlman R.E."/>
            <person name="Karrer K.M."/>
            <person name="Sun L."/>
            <person name="Manning G."/>
            <person name="Elde N.C."/>
            <person name="Turkewitz A.P."/>
            <person name="Asai D.J."/>
            <person name="Wilkes D.E."/>
            <person name="Wang Y."/>
            <person name="Cai H."/>
            <person name="Collins K."/>
            <person name="Stewart B.A."/>
            <person name="Lee S.R."/>
            <person name="Wilamowska K."/>
            <person name="Weinberg Z."/>
            <person name="Ruzzo W.L."/>
            <person name="Wloga D."/>
            <person name="Gaertig J."/>
            <person name="Frankel J."/>
            <person name="Tsao C.-C."/>
            <person name="Gorovsky M.A."/>
            <person name="Keeling P.J."/>
            <person name="Waller R.F."/>
            <person name="Patron N.J."/>
            <person name="Cherry J.M."/>
            <person name="Stover N.A."/>
            <person name="Krieger C.J."/>
            <person name="del Toro C."/>
            <person name="Ryder H.F."/>
            <person name="Williamson S.C."/>
            <person name="Barbeau R.A."/>
            <person name="Hamilton E.P."/>
            <person name="Orias E."/>
        </authorList>
    </citation>
    <scope>NUCLEOTIDE SEQUENCE [LARGE SCALE GENOMIC DNA]</scope>
    <source>
        <strain evidence="2">SB210</strain>
    </source>
</reference>
<dbReference type="KEGG" id="tet:TTHERM_000693129"/>
<dbReference type="AlphaFoldDB" id="W7XE11"/>
<accession>W7XE11</accession>
<dbReference type="GeneID" id="24440244"/>
<dbReference type="Proteomes" id="UP000009168">
    <property type="component" value="Unassembled WGS sequence"/>
</dbReference>
<dbReference type="EMBL" id="GG662488">
    <property type="protein sequence ID" value="EWS72171.1"/>
    <property type="molecule type" value="Genomic_DNA"/>
</dbReference>
<dbReference type="OrthoDB" id="77931at2759"/>
<dbReference type="InParanoid" id="W7XE11"/>
<keyword evidence="2" id="KW-1185">Reference proteome</keyword>
<name>W7XE11_TETTS</name>
<gene>
    <name evidence="1" type="ORF">TTHERM_000693129</name>
</gene>
<protein>
    <submittedName>
        <fullName evidence="1">Transmembrane protein</fullName>
    </submittedName>
</protein>
<proteinExistence type="predicted"/>
<evidence type="ECO:0000313" key="1">
    <source>
        <dbReference type="EMBL" id="EWS72171.1"/>
    </source>
</evidence>
<sequence>MNYNNNYGNIMINNSDLVEINYSQFNSNIGIEGSCLQFLNNQNLIIYQSNFSKNVAQASGGSLYLLDTSNITIDQNTQFKDNVAQIGGAMRILYSQQMYQRYLYSFKTIQAQFDSNLGQIYGHDIGTYPYQYLIYQGNDFNKKSLIYTGQLFNTDQDNLILQNIQSGGSIKLFLQLQDQYNQSVIIDKQSFMNNFYPQTLIQELQKYSIEILSNSTNDIIEIKGDSISNLHSYDQISNSFLFNNLQISGFPLYQITSTFLQIKCSNQTYSLLDPIDATNITIYDKLQQNISNYICKKCPEGSESCYSDIIILQQGYWRENNQTDAIFQCNLLNPGICDPTKQNGCIEGHIGPLCETCDYFGVVFKGNTYSQSMSTIGCSKCSSDILQLFFVLQQLVLFQMDNVFTSMLDLLQIVKMIQ</sequence>
<dbReference type="PANTHER" id="PTHR11319">
    <property type="entry name" value="G PROTEIN-COUPLED RECEPTOR-RELATED"/>
    <property type="match status" value="1"/>
</dbReference>
<dbReference type="RefSeq" id="XP_012655302.1">
    <property type="nucleotide sequence ID" value="XM_012799848.1"/>
</dbReference>
<evidence type="ECO:0000313" key="2">
    <source>
        <dbReference type="Proteomes" id="UP000009168"/>
    </source>
</evidence>
<organism evidence="1 2">
    <name type="scientific">Tetrahymena thermophila (strain SB210)</name>
    <dbReference type="NCBI Taxonomy" id="312017"/>
    <lineage>
        <taxon>Eukaryota</taxon>
        <taxon>Sar</taxon>
        <taxon>Alveolata</taxon>
        <taxon>Ciliophora</taxon>
        <taxon>Intramacronucleata</taxon>
        <taxon>Oligohymenophorea</taxon>
        <taxon>Hymenostomatida</taxon>
        <taxon>Tetrahymenina</taxon>
        <taxon>Tetrahymenidae</taxon>
        <taxon>Tetrahymena</taxon>
    </lineage>
</organism>